<dbReference type="InterPro" id="IPR058980">
    <property type="entry name" value="Glyco_transf_N"/>
</dbReference>
<dbReference type="InterPro" id="IPR002213">
    <property type="entry name" value="UDP_glucos_trans"/>
</dbReference>
<reference evidence="8" key="1">
    <citation type="journal article" date="2023" name="Nat. Commun.">
        <title>Diploid and tetraploid genomes of Acorus and the evolution of monocots.</title>
        <authorList>
            <person name="Ma L."/>
            <person name="Liu K.W."/>
            <person name="Li Z."/>
            <person name="Hsiao Y.Y."/>
            <person name="Qi Y."/>
            <person name="Fu T."/>
            <person name="Tang G.D."/>
            <person name="Zhang D."/>
            <person name="Sun W.H."/>
            <person name="Liu D.K."/>
            <person name="Li Y."/>
            <person name="Chen G.Z."/>
            <person name="Liu X.D."/>
            <person name="Liao X.Y."/>
            <person name="Jiang Y.T."/>
            <person name="Yu X."/>
            <person name="Hao Y."/>
            <person name="Huang J."/>
            <person name="Zhao X.W."/>
            <person name="Ke S."/>
            <person name="Chen Y.Y."/>
            <person name="Wu W.L."/>
            <person name="Hsu J.L."/>
            <person name="Lin Y.F."/>
            <person name="Huang M.D."/>
            <person name="Li C.Y."/>
            <person name="Huang L."/>
            <person name="Wang Z.W."/>
            <person name="Zhao X."/>
            <person name="Zhong W.Y."/>
            <person name="Peng D.H."/>
            <person name="Ahmad S."/>
            <person name="Lan S."/>
            <person name="Zhang J.S."/>
            <person name="Tsai W.C."/>
            <person name="Van de Peer Y."/>
            <person name="Liu Z.J."/>
        </authorList>
    </citation>
    <scope>NUCLEOTIDE SEQUENCE</scope>
    <source>
        <strain evidence="8">SCP</strain>
    </source>
</reference>
<dbReference type="PROSITE" id="PS00375">
    <property type="entry name" value="UDPGT"/>
    <property type="match status" value="1"/>
</dbReference>
<sequence>MEVPNYEDLHFVLVPLMAQGHMIPMLDIARLLALRGVTVSYITTPLNAARIRPSVDRATLSGLPISLVELPFPSAEAGLPEGFENADQLTSHDHARNFLLDATKLFLKPLIGHLRDHRTPPSCLITDAVLPWTREVARAFRMRRLIFHGHNCFSTLCFYNLYKHNVLESAASESDRLVVPGLSHRVELTKEQLTMTNLKELREAMREAEETADGVVINSFEELELEYLKTYRETTGKKAWMIGPVSLSNKDDGDKINRGKKASIDEKQCFDWLKTKEPNSVVYVSFGSIGKLRPPQMEELGFALEGSGHHFIWVVKEGDALPKKFEEEPITERWMVIRGWAPQVVILSRREIGGFVTHCGWNSTIEGLCAGVPMVTWPLLGEQFLNEKLVVDVLRVGVSVGVPRPCGWVGEEAGAEGVGREAIGMALERLMDGGDGGGERRERAREFGELARKAMEVGGSSYVNLTGVIEDVLKFKSMENVEENGHDDML</sequence>
<evidence type="ECO:0000256" key="1">
    <source>
        <dbReference type="ARBA" id="ARBA00009995"/>
    </source>
</evidence>
<proteinExistence type="inferred from homology"/>
<dbReference type="CDD" id="cd03784">
    <property type="entry name" value="GT1_Gtf-like"/>
    <property type="match status" value="1"/>
</dbReference>
<evidence type="ECO:0000256" key="6">
    <source>
        <dbReference type="SAM" id="Coils"/>
    </source>
</evidence>
<dbReference type="PANTHER" id="PTHR48047">
    <property type="entry name" value="GLYCOSYLTRANSFERASE"/>
    <property type="match status" value="1"/>
</dbReference>
<dbReference type="EC" id="2.4.1.-" evidence="5"/>
<dbReference type="PANTHER" id="PTHR48047:SF182">
    <property type="entry name" value="GLYCOSYLTRANSFERASE"/>
    <property type="match status" value="1"/>
</dbReference>
<dbReference type="FunFam" id="3.40.50.2000:FF:000154">
    <property type="entry name" value="Glycosyltransferase"/>
    <property type="match status" value="1"/>
</dbReference>
<keyword evidence="6" id="KW-0175">Coiled coil</keyword>
<dbReference type="InterPro" id="IPR035595">
    <property type="entry name" value="UDP_glycos_trans_CS"/>
</dbReference>
<dbReference type="SUPFAM" id="SSF53756">
    <property type="entry name" value="UDP-Glycosyltransferase/glycogen phosphorylase"/>
    <property type="match status" value="1"/>
</dbReference>
<feature type="domain" description="Glycosyltransferase N-terminal" evidence="7">
    <location>
        <begin position="10"/>
        <end position="245"/>
    </location>
</feature>
<evidence type="ECO:0000313" key="9">
    <source>
        <dbReference type="Proteomes" id="UP001179952"/>
    </source>
</evidence>
<keyword evidence="3 4" id="KW-0808">Transferase</keyword>
<comment type="caution">
    <text evidence="8">The sequence shown here is derived from an EMBL/GenBank/DDBJ whole genome shotgun (WGS) entry which is preliminary data.</text>
</comment>
<protein>
    <recommendedName>
        <fullName evidence="5">Glycosyltransferase</fullName>
        <ecNumber evidence="5">2.4.1.-</ecNumber>
    </recommendedName>
</protein>
<organism evidence="8 9">
    <name type="scientific">Acorus gramineus</name>
    <name type="common">Dwarf sweet flag</name>
    <dbReference type="NCBI Taxonomy" id="55184"/>
    <lineage>
        <taxon>Eukaryota</taxon>
        <taxon>Viridiplantae</taxon>
        <taxon>Streptophyta</taxon>
        <taxon>Embryophyta</taxon>
        <taxon>Tracheophyta</taxon>
        <taxon>Spermatophyta</taxon>
        <taxon>Magnoliopsida</taxon>
        <taxon>Liliopsida</taxon>
        <taxon>Acoraceae</taxon>
        <taxon>Acorus</taxon>
    </lineage>
</organism>
<evidence type="ECO:0000256" key="5">
    <source>
        <dbReference type="RuleBase" id="RU362057"/>
    </source>
</evidence>
<accession>A0AAV9AY64</accession>
<dbReference type="Gene3D" id="3.40.50.2000">
    <property type="entry name" value="Glycogen Phosphorylase B"/>
    <property type="match status" value="2"/>
</dbReference>
<evidence type="ECO:0000256" key="4">
    <source>
        <dbReference type="RuleBase" id="RU003718"/>
    </source>
</evidence>
<dbReference type="GO" id="GO:0035251">
    <property type="term" value="F:UDP-glucosyltransferase activity"/>
    <property type="evidence" value="ECO:0007669"/>
    <property type="project" value="TreeGrafter"/>
</dbReference>
<dbReference type="Proteomes" id="UP001179952">
    <property type="component" value="Unassembled WGS sequence"/>
</dbReference>
<evidence type="ECO:0000313" key="8">
    <source>
        <dbReference type="EMBL" id="KAK1268922.1"/>
    </source>
</evidence>
<evidence type="ECO:0000259" key="7">
    <source>
        <dbReference type="Pfam" id="PF26168"/>
    </source>
</evidence>
<evidence type="ECO:0000256" key="3">
    <source>
        <dbReference type="ARBA" id="ARBA00022679"/>
    </source>
</evidence>
<dbReference type="AlphaFoldDB" id="A0AAV9AY64"/>
<name>A0AAV9AY64_ACOGR</name>
<comment type="similarity">
    <text evidence="1 4">Belongs to the UDP-glycosyltransferase family.</text>
</comment>
<dbReference type="Pfam" id="PF26168">
    <property type="entry name" value="Glyco_transf_N"/>
    <property type="match status" value="1"/>
</dbReference>
<dbReference type="FunFam" id="3.40.50.2000:FF:000071">
    <property type="entry name" value="Glycosyltransferase"/>
    <property type="match status" value="1"/>
</dbReference>
<feature type="coiled-coil region" evidence="6">
    <location>
        <begin position="191"/>
        <end position="218"/>
    </location>
</feature>
<gene>
    <name evidence="8" type="ORF">QJS04_geneDACA006253</name>
</gene>
<reference evidence="8" key="2">
    <citation type="submission" date="2023-06" db="EMBL/GenBank/DDBJ databases">
        <authorList>
            <person name="Ma L."/>
            <person name="Liu K.-W."/>
            <person name="Li Z."/>
            <person name="Hsiao Y.-Y."/>
            <person name="Qi Y."/>
            <person name="Fu T."/>
            <person name="Tang G."/>
            <person name="Zhang D."/>
            <person name="Sun W.-H."/>
            <person name="Liu D.-K."/>
            <person name="Li Y."/>
            <person name="Chen G.-Z."/>
            <person name="Liu X.-D."/>
            <person name="Liao X.-Y."/>
            <person name="Jiang Y.-T."/>
            <person name="Yu X."/>
            <person name="Hao Y."/>
            <person name="Huang J."/>
            <person name="Zhao X.-W."/>
            <person name="Ke S."/>
            <person name="Chen Y.-Y."/>
            <person name="Wu W.-L."/>
            <person name="Hsu J.-L."/>
            <person name="Lin Y.-F."/>
            <person name="Huang M.-D."/>
            <person name="Li C.-Y."/>
            <person name="Huang L."/>
            <person name="Wang Z.-W."/>
            <person name="Zhao X."/>
            <person name="Zhong W.-Y."/>
            <person name="Peng D.-H."/>
            <person name="Ahmad S."/>
            <person name="Lan S."/>
            <person name="Zhang J.-S."/>
            <person name="Tsai W.-C."/>
            <person name="Van De Peer Y."/>
            <person name="Liu Z.-J."/>
        </authorList>
    </citation>
    <scope>NUCLEOTIDE SEQUENCE</scope>
    <source>
        <strain evidence="8">SCP</strain>
        <tissue evidence="8">Leaves</tissue>
    </source>
</reference>
<keyword evidence="2 4" id="KW-0328">Glycosyltransferase</keyword>
<dbReference type="EMBL" id="JAUJYN010000006">
    <property type="protein sequence ID" value="KAK1268922.1"/>
    <property type="molecule type" value="Genomic_DNA"/>
</dbReference>
<keyword evidence="9" id="KW-1185">Reference proteome</keyword>
<dbReference type="Pfam" id="PF00201">
    <property type="entry name" value="UDPGT"/>
    <property type="match status" value="1"/>
</dbReference>
<evidence type="ECO:0000256" key="2">
    <source>
        <dbReference type="ARBA" id="ARBA00022676"/>
    </source>
</evidence>